<sequence length="1236" mass="140346">MRNHIKLFAVSAFVLAGCGGDSDSATDPLPPEVSHRLSVNIKSESNSWVSIKELNNELEEFVEQGSFTFSHDFKHNDPYKITARSGDVKEVCVVTPDEGNIISNTSVSVECSSPPSRDMIPSIRSISAYGDDSVLLRWHGKAGHISENTYYVYASPSSDGKSHSRNLVATLTGLNTPEHVIEGLSVDQNYVFEVDAVINGERFEGNSAPFQVPEPPVLAEDLTYIDMDELQDRFIFSYNRDRDLLEVTALNEGDDPEELLHQVLLASDPLIEQTGAPFFELESIESRSAQSYGSTRVKQVVFYFVKKPIEWIIKDGRTEFYYEHIPDSSDPSALRGRDWDIGFGNYSFDYRYTVKGSLVVANSSLTDETYIHHSGVSTFGTDFTANIKLSMNGQDKYRATIYEMKTKEIPITHPALYRVNRKARIPLKVDFGLYTEAKVPNQSQATVGLQTRFVAEIPSDVRFDVVNGELHTTVKPLQISNGDFDFTNAHLSLSGETELSLTSVQAELKFSIPYVFEVGGDAGIYSGTKLEAIADTNSTSFSVNEFTVKAGPTCKSKGKLTFWKLSIAEGDHDFCVPLQDVIYKQASLDSEYAESLTANTPFDLTLVISDDEYTELDMDSIQWSTPNGNLSLENPNSQTVTITAFEEGIHTFSVSIDHATLGAALRKAHTFDVLVGKSICPTDDNIRRDMGYVAGDIIKDADGEICTAILERKHDGGGKYTAQKIVYDNNLIQTRETYFANPPHSVSYHEQFTTVQNPVTSLRESYPSYTELYNEQSVLLEYNHHGYRIMSNGNLITQREGDYYTFVPSSELEVRGTYKIFERQNDVFDSIRVGQQEERSNKLNYYRYDVFSYSPLRCEIPRRLSSENLSTEKYSGEQTNLYEYTTVTNRENGCQEATVIYHKEIRHSEDELDRTTEYTKPILTDRIGVDFASPILFYTTYSSEYPTSTHNRYYNYREMDTLTSTLPLFNKSITSGGYFRKHDDPYYDDTYLNMPTYALHERESNGKVIWREDEHLAMLRGRDSLLVYPVSYKHEREFDSGTVLHRFEEYNADPDDPYGVIGKTQELYNITGGKTENRSIQELIVDRENTEPDDRLSIYRYLQHGSSIAFRDGEDTQCLTSFYENGVRNGSYEVLIPCLSHRFNERGFYVDGKRHGYHETWLDNPNCSEDYTKSNYDHGSLHGQRTRAHCNGSTRHKTVDHWNSGLAHGWSHHYVNGVLDQKCLYQNGNFVRCDDI</sequence>
<dbReference type="InterPro" id="IPR003961">
    <property type="entry name" value="FN3_dom"/>
</dbReference>
<evidence type="ECO:0000259" key="1">
    <source>
        <dbReference type="PROSITE" id="PS50853"/>
    </source>
</evidence>
<dbReference type="SUPFAM" id="SSF49265">
    <property type="entry name" value="Fibronectin type III"/>
    <property type="match status" value="1"/>
</dbReference>
<keyword evidence="3" id="KW-1185">Reference proteome</keyword>
<dbReference type="EMBL" id="JANEYT010000105">
    <property type="protein sequence ID" value="MCQ1061037.1"/>
    <property type="molecule type" value="Genomic_DNA"/>
</dbReference>
<dbReference type="Proteomes" id="UP001524460">
    <property type="component" value="Unassembled WGS sequence"/>
</dbReference>
<dbReference type="InterPro" id="IPR036116">
    <property type="entry name" value="FN3_sf"/>
</dbReference>
<protein>
    <recommendedName>
        <fullName evidence="1">Fibronectin type-III domain-containing protein</fullName>
    </recommendedName>
</protein>
<reference evidence="2 3" key="1">
    <citation type="submission" date="2022-07" db="EMBL/GenBank/DDBJ databases">
        <title>Photobacterium pectinilyticum sp. nov., a marine bacterium isolated from surface seawater of Qingdao offshore.</title>
        <authorList>
            <person name="Wang X."/>
        </authorList>
    </citation>
    <scope>NUCLEOTIDE SEQUENCE [LARGE SCALE GENOMIC DNA]</scope>
    <source>
        <strain evidence="2 3">ZSDE20</strain>
    </source>
</reference>
<dbReference type="PROSITE" id="PS50853">
    <property type="entry name" value="FN3"/>
    <property type="match status" value="1"/>
</dbReference>
<proteinExistence type="predicted"/>
<dbReference type="InterPro" id="IPR013783">
    <property type="entry name" value="Ig-like_fold"/>
</dbReference>
<evidence type="ECO:0000313" key="2">
    <source>
        <dbReference type="EMBL" id="MCQ1061037.1"/>
    </source>
</evidence>
<dbReference type="SUPFAM" id="SSF82185">
    <property type="entry name" value="Histone H3 K4-specific methyltransferase SET7/9 N-terminal domain"/>
    <property type="match status" value="1"/>
</dbReference>
<dbReference type="Gene3D" id="2.60.40.10">
    <property type="entry name" value="Immunoglobulins"/>
    <property type="match status" value="1"/>
</dbReference>
<name>A0ABT1N923_9GAMM</name>
<evidence type="ECO:0000313" key="3">
    <source>
        <dbReference type="Proteomes" id="UP001524460"/>
    </source>
</evidence>
<comment type="caution">
    <text evidence="2">The sequence shown here is derived from an EMBL/GenBank/DDBJ whole genome shotgun (WGS) entry which is preliminary data.</text>
</comment>
<gene>
    <name evidence="2" type="ORF">NHN17_23635</name>
</gene>
<accession>A0ABT1N923</accession>
<dbReference type="PROSITE" id="PS51257">
    <property type="entry name" value="PROKAR_LIPOPROTEIN"/>
    <property type="match status" value="1"/>
</dbReference>
<organism evidence="2 3">
    <name type="scientific">Photobacterium pectinilyticum</name>
    <dbReference type="NCBI Taxonomy" id="2906793"/>
    <lineage>
        <taxon>Bacteria</taxon>
        <taxon>Pseudomonadati</taxon>
        <taxon>Pseudomonadota</taxon>
        <taxon>Gammaproteobacteria</taxon>
        <taxon>Vibrionales</taxon>
        <taxon>Vibrionaceae</taxon>
        <taxon>Photobacterium</taxon>
    </lineage>
</organism>
<feature type="domain" description="Fibronectin type-III" evidence="1">
    <location>
        <begin position="120"/>
        <end position="215"/>
    </location>
</feature>
<dbReference type="RefSeq" id="WP_255045136.1">
    <property type="nucleotide sequence ID" value="NZ_JANEYT010000105.1"/>
</dbReference>